<gene>
    <name evidence="2" type="ORF">G2W53_009514</name>
</gene>
<protein>
    <submittedName>
        <fullName evidence="2">Uncharacterized protein</fullName>
    </submittedName>
</protein>
<feature type="compositionally biased region" description="Basic and acidic residues" evidence="1">
    <location>
        <begin position="92"/>
        <end position="112"/>
    </location>
</feature>
<feature type="region of interest" description="Disordered" evidence="1">
    <location>
        <begin position="92"/>
        <end position="125"/>
    </location>
</feature>
<dbReference type="EMBL" id="JAAIUW010000004">
    <property type="protein sequence ID" value="KAF7834655.1"/>
    <property type="molecule type" value="Genomic_DNA"/>
</dbReference>
<keyword evidence="3" id="KW-1185">Reference proteome</keyword>
<proteinExistence type="predicted"/>
<feature type="compositionally biased region" description="Polar residues" evidence="1">
    <location>
        <begin position="115"/>
        <end position="125"/>
    </location>
</feature>
<name>A0A834WYE9_9FABA</name>
<reference evidence="2" key="1">
    <citation type="submission" date="2020-09" db="EMBL/GenBank/DDBJ databases">
        <title>Genome-Enabled Discovery of Anthraquinone Biosynthesis in Senna tora.</title>
        <authorList>
            <person name="Kang S.-H."/>
            <person name="Pandey R.P."/>
            <person name="Lee C.-M."/>
            <person name="Sim J.-S."/>
            <person name="Jeong J.-T."/>
            <person name="Choi B.-S."/>
            <person name="Jung M."/>
            <person name="Ginzburg D."/>
            <person name="Zhao K."/>
            <person name="Won S.Y."/>
            <person name="Oh T.-J."/>
            <person name="Yu Y."/>
            <person name="Kim N.-H."/>
            <person name="Lee O.R."/>
            <person name="Lee T.-H."/>
            <person name="Bashyal P."/>
            <person name="Kim T.-S."/>
            <person name="Lee W.-H."/>
            <person name="Kawkins C."/>
            <person name="Kim C.-K."/>
            <person name="Kim J.S."/>
            <person name="Ahn B.O."/>
            <person name="Rhee S.Y."/>
            <person name="Sohng J.K."/>
        </authorList>
    </citation>
    <scope>NUCLEOTIDE SEQUENCE</scope>
    <source>
        <tissue evidence="2">Leaf</tissue>
    </source>
</reference>
<evidence type="ECO:0000256" key="1">
    <source>
        <dbReference type="SAM" id="MobiDB-lite"/>
    </source>
</evidence>
<organism evidence="2 3">
    <name type="scientific">Senna tora</name>
    <dbReference type="NCBI Taxonomy" id="362788"/>
    <lineage>
        <taxon>Eukaryota</taxon>
        <taxon>Viridiplantae</taxon>
        <taxon>Streptophyta</taxon>
        <taxon>Embryophyta</taxon>
        <taxon>Tracheophyta</taxon>
        <taxon>Spermatophyta</taxon>
        <taxon>Magnoliopsida</taxon>
        <taxon>eudicotyledons</taxon>
        <taxon>Gunneridae</taxon>
        <taxon>Pentapetalae</taxon>
        <taxon>rosids</taxon>
        <taxon>fabids</taxon>
        <taxon>Fabales</taxon>
        <taxon>Fabaceae</taxon>
        <taxon>Caesalpinioideae</taxon>
        <taxon>Cassia clade</taxon>
        <taxon>Senna</taxon>
    </lineage>
</organism>
<dbReference type="AlphaFoldDB" id="A0A834WYE9"/>
<dbReference type="Proteomes" id="UP000634136">
    <property type="component" value="Unassembled WGS sequence"/>
</dbReference>
<accession>A0A834WYE9</accession>
<evidence type="ECO:0000313" key="3">
    <source>
        <dbReference type="Proteomes" id="UP000634136"/>
    </source>
</evidence>
<evidence type="ECO:0000313" key="2">
    <source>
        <dbReference type="EMBL" id="KAF7834655.1"/>
    </source>
</evidence>
<sequence>MITYSSLHAPRVLQDLWDGRLTGFGMGDFHIGYPIEKVSITWSDGASFLKQKYTYRVIPMWIHKEDWRSIFPLNWSEPNLYPLPSEAQLGEYEQRALSEPRRDPPSTLDSHHGGHQTSQCCDEAH</sequence>
<comment type="caution">
    <text evidence="2">The sequence shown here is derived from an EMBL/GenBank/DDBJ whole genome shotgun (WGS) entry which is preliminary data.</text>
</comment>